<gene>
    <name evidence="2" type="ORF">GCM10009809_17410</name>
</gene>
<feature type="compositionally biased region" description="Polar residues" evidence="1">
    <location>
        <begin position="59"/>
        <end position="72"/>
    </location>
</feature>
<name>A0ABN2JC58_9MICO</name>
<dbReference type="RefSeq" id="WP_344247654.1">
    <property type="nucleotide sequence ID" value="NZ_BAAAPM010000003.1"/>
</dbReference>
<keyword evidence="3" id="KW-1185">Reference proteome</keyword>
<evidence type="ECO:0000313" key="3">
    <source>
        <dbReference type="Proteomes" id="UP001501138"/>
    </source>
</evidence>
<comment type="caution">
    <text evidence="2">The sequence shown here is derived from an EMBL/GenBank/DDBJ whole genome shotgun (WGS) entry which is preliminary data.</text>
</comment>
<dbReference type="Proteomes" id="UP001501138">
    <property type="component" value="Unassembled WGS sequence"/>
</dbReference>
<accession>A0ABN2JC58</accession>
<protein>
    <recommendedName>
        <fullName evidence="4">D-isomer specific 2-hydroxyacid dehydrogenase-like protein</fullName>
    </recommendedName>
</protein>
<evidence type="ECO:0008006" key="4">
    <source>
        <dbReference type="Google" id="ProtNLM"/>
    </source>
</evidence>
<reference evidence="2 3" key="1">
    <citation type="journal article" date="2019" name="Int. J. Syst. Evol. Microbiol.">
        <title>The Global Catalogue of Microorganisms (GCM) 10K type strain sequencing project: providing services to taxonomists for standard genome sequencing and annotation.</title>
        <authorList>
            <consortium name="The Broad Institute Genomics Platform"/>
            <consortium name="The Broad Institute Genome Sequencing Center for Infectious Disease"/>
            <person name="Wu L."/>
            <person name="Ma J."/>
        </authorList>
    </citation>
    <scope>NUCLEOTIDE SEQUENCE [LARGE SCALE GENOMIC DNA]</scope>
    <source>
        <strain evidence="2 3">JCM 15589</strain>
    </source>
</reference>
<evidence type="ECO:0000256" key="1">
    <source>
        <dbReference type="SAM" id="MobiDB-lite"/>
    </source>
</evidence>
<dbReference type="EMBL" id="BAAAPM010000003">
    <property type="protein sequence ID" value="GAA1722252.1"/>
    <property type="molecule type" value="Genomic_DNA"/>
</dbReference>
<evidence type="ECO:0000313" key="2">
    <source>
        <dbReference type="EMBL" id="GAA1722252.1"/>
    </source>
</evidence>
<organism evidence="2 3">
    <name type="scientific">Isoptericola hypogeus</name>
    <dbReference type="NCBI Taxonomy" id="300179"/>
    <lineage>
        <taxon>Bacteria</taxon>
        <taxon>Bacillati</taxon>
        <taxon>Actinomycetota</taxon>
        <taxon>Actinomycetes</taxon>
        <taxon>Micrococcales</taxon>
        <taxon>Promicromonosporaceae</taxon>
        <taxon>Isoptericola</taxon>
    </lineage>
</organism>
<feature type="region of interest" description="Disordered" evidence="1">
    <location>
        <begin position="40"/>
        <end position="72"/>
    </location>
</feature>
<sequence>MRVAVLDDYQQVARRFVDWASLGAEVTFLDRPLPDDEAVAAVGGGQPRAGADLVRRPTAASSSRQRTVSSVG</sequence>
<proteinExistence type="predicted"/>